<dbReference type="PATRIC" id="fig|216946.3.peg.679"/>
<dbReference type="EMBL" id="CP012328">
    <property type="protein sequence ID" value="AKU79905.1"/>
    <property type="molecule type" value="Genomic_DNA"/>
</dbReference>
<name>A0A0K1P6J4_9MOLU</name>
<dbReference type="KEGG" id="stur:STURON_00659"/>
<sequence length="88" mass="10143">MCLKSHFFIIIIERNKGDKKMGIFRAAGWLLGVPSAEDRETRRNFNQQCSKIWNKKVDYINNMLESIFPDEMLGGGASLLDSFPKEFV</sequence>
<dbReference type="Proteomes" id="UP000067243">
    <property type="component" value="Chromosome"/>
</dbReference>
<protein>
    <submittedName>
        <fullName evidence="1">Uncharacterized protein</fullName>
    </submittedName>
</protein>
<keyword evidence="2" id="KW-1185">Reference proteome</keyword>
<proteinExistence type="predicted"/>
<dbReference type="STRING" id="216946.STURO_v1c06570"/>
<accession>A0A0K1P6J4</accession>
<organism evidence="1 2">
    <name type="scientific">Spiroplasma turonicum</name>
    <dbReference type="NCBI Taxonomy" id="216946"/>
    <lineage>
        <taxon>Bacteria</taxon>
        <taxon>Bacillati</taxon>
        <taxon>Mycoplasmatota</taxon>
        <taxon>Mollicutes</taxon>
        <taxon>Entomoplasmatales</taxon>
        <taxon>Spiroplasmataceae</taxon>
        <taxon>Spiroplasma</taxon>
    </lineage>
</organism>
<dbReference type="AlphaFoldDB" id="A0A0K1P6J4"/>
<evidence type="ECO:0000313" key="1">
    <source>
        <dbReference type="EMBL" id="AKU79905.1"/>
    </source>
</evidence>
<evidence type="ECO:0000313" key="2">
    <source>
        <dbReference type="Proteomes" id="UP000067243"/>
    </source>
</evidence>
<gene>
    <name evidence="1" type="ORF">STURON_00659</name>
</gene>
<reference evidence="1 2" key="1">
    <citation type="journal article" date="2015" name="Genome Announc.">
        <title>Complete Genome Sequence of Spiroplasma turonicum Strain Tab4cT, a Parasite of a Horse Fly, Haematopota sp. (Diptera: Tabanidae).</title>
        <authorList>
            <person name="Davis R.E."/>
            <person name="Shao J."/>
            <person name="Zhao Y."/>
            <person name="Gasparich G.E."/>
            <person name="Gaynor B.J."/>
            <person name="Donofrio N."/>
        </authorList>
    </citation>
    <scope>NUCLEOTIDE SEQUENCE [LARGE SCALE GENOMIC DNA]</scope>
    <source>
        <strain evidence="1 2">Tab4c</strain>
    </source>
</reference>